<protein>
    <recommendedName>
        <fullName evidence="4">Tachykinin family protein</fullName>
    </recommendedName>
</protein>
<dbReference type="Proteomes" id="UP000799776">
    <property type="component" value="Unassembled WGS sequence"/>
</dbReference>
<feature type="compositionally biased region" description="Polar residues" evidence="1">
    <location>
        <begin position="47"/>
        <end position="61"/>
    </location>
</feature>
<evidence type="ECO:0000313" key="3">
    <source>
        <dbReference type="Proteomes" id="UP000799776"/>
    </source>
</evidence>
<evidence type="ECO:0000256" key="1">
    <source>
        <dbReference type="SAM" id="MobiDB-lite"/>
    </source>
</evidence>
<dbReference type="EMBL" id="ML978715">
    <property type="protein sequence ID" value="KAF2088743.1"/>
    <property type="molecule type" value="Genomic_DNA"/>
</dbReference>
<gene>
    <name evidence="2" type="ORF">K490DRAFT_63957</name>
</gene>
<dbReference type="OrthoDB" id="4158087at2759"/>
<sequence length="577" mass="64753">MSPKSQPQSQVNRRPSAGKSNDGGSSAPGPFEFIVYTQLDDQEEKTQQLSKIRSHATFSSYQERKRARRSISDPESEDYSAADSPRSRRTLHPKLQGSSQGRSRDRVPEHGALVNLSPAKESSTARQWDVVKSANLSQIDPHVLEPFNVLPLQGNPTLHRTVRFYFDYVPTLFPYKNYDPHAALGGKQSPQKDPVWQLSLENEAFFSCMLKVTSAVRDRTKGLPVSLETLHYQAEAVRIINRKMRLGEDLGSLIYPIGFAAGMSCAVGDEGAMMHLNAVRRLVAMKGGLPNLSHFLQRFITWLDYQVAGTWQMAPSWPSILPPIESLLPPTLCAMSAQQTEVSMTGFPPGPTYARIYNVIRLMHGLDLALTSRWSSEVGAFSVTDLILSIHHNICEMISKEVPRDAQSAVNGATDSALLTNLFANTGSHSEMQMDGLMLINDRTAHIFIRTAMHHMKMKFTAGTHYIAHLQELLKDDYIRMLLMRDWSLEMLLWILFVGAEASLYGRPQRHWYMQQLGSTIGLLQIPSKNEFERVLRRFPWTKGFQEAAVDRVWDEAATQPAPSGQNRLPICGPVPP</sequence>
<evidence type="ECO:0000313" key="2">
    <source>
        <dbReference type="EMBL" id="KAF2088743.1"/>
    </source>
</evidence>
<keyword evidence="3" id="KW-1185">Reference proteome</keyword>
<dbReference type="PANTHER" id="PTHR37540:SF10">
    <property type="entry name" value="SIGMA-70 REGION 2 FAMILY PROTEIN"/>
    <property type="match status" value="1"/>
</dbReference>
<dbReference type="PANTHER" id="PTHR37540">
    <property type="entry name" value="TRANSCRIPTION FACTOR (ACR-2), PUTATIVE-RELATED-RELATED"/>
    <property type="match status" value="1"/>
</dbReference>
<feature type="compositionally biased region" description="Polar residues" evidence="1">
    <location>
        <begin position="1"/>
        <end position="24"/>
    </location>
</feature>
<reference evidence="2" key="1">
    <citation type="journal article" date="2020" name="Stud. Mycol.">
        <title>101 Dothideomycetes genomes: a test case for predicting lifestyles and emergence of pathogens.</title>
        <authorList>
            <person name="Haridas S."/>
            <person name="Albert R."/>
            <person name="Binder M."/>
            <person name="Bloem J."/>
            <person name="Labutti K."/>
            <person name="Salamov A."/>
            <person name="Andreopoulos B."/>
            <person name="Baker S."/>
            <person name="Barry K."/>
            <person name="Bills G."/>
            <person name="Bluhm B."/>
            <person name="Cannon C."/>
            <person name="Castanera R."/>
            <person name="Culley D."/>
            <person name="Daum C."/>
            <person name="Ezra D."/>
            <person name="Gonzalez J."/>
            <person name="Henrissat B."/>
            <person name="Kuo A."/>
            <person name="Liang C."/>
            <person name="Lipzen A."/>
            <person name="Lutzoni F."/>
            <person name="Magnuson J."/>
            <person name="Mondo S."/>
            <person name="Nolan M."/>
            <person name="Ohm R."/>
            <person name="Pangilinan J."/>
            <person name="Park H.-J."/>
            <person name="Ramirez L."/>
            <person name="Alfaro M."/>
            <person name="Sun H."/>
            <person name="Tritt A."/>
            <person name="Yoshinaga Y."/>
            <person name="Zwiers L.-H."/>
            <person name="Turgeon B."/>
            <person name="Goodwin S."/>
            <person name="Spatafora J."/>
            <person name="Crous P."/>
            <person name="Grigoriev I."/>
        </authorList>
    </citation>
    <scope>NUCLEOTIDE SEQUENCE</scope>
    <source>
        <strain evidence="2">CBS 121410</strain>
    </source>
</reference>
<organism evidence="2 3">
    <name type="scientific">Saccharata proteae CBS 121410</name>
    <dbReference type="NCBI Taxonomy" id="1314787"/>
    <lineage>
        <taxon>Eukaryota</taxon>
        <taxon>Fungi</taxon>
        <taxon>Dikarya</taxon>
        <taxon>Ascomycota</taxon>
        <taxon>Pezizomycotina</taxon>
        <taxon>Dothideomycetes</taxon>
        <taxon>Dothideomycetes incertae sedis</taxon>
        <taxon>Botryosphaeriales</taxon>
        <taxon>Saccharataceae</taxon>
        <taxon>Saccharata</taxon>
    </lineage>
</organism>
<accession>A0A6A5YB73</accession>
<evidence type="ECO:0008006" key="4">
    <source>
        <dbReference type="Google" id="ProtNLM"/>
    </source>
</evidence>
<dbReference type="AlphaFoldDB" id="A0A6A5YB73"/>
<feature type="region of interest" description="Disordered" evidence="1">
    <location>
        <begin position="1"/>
        <end position="108"/>
    </location>
</feature>
<name>A0A6A5YB73_9PEZI</name>
<proteinExistence type="predicted"/>